<dbReference type="AlphaFoldDB" id="A0A4S4LZ61"/>
<feature type="binding site" evidence="3">
    <location>
        <position position="128"/>
    </location>
    <ligand>
        <name>S-adenosyl-L-methionine</name>
        <dbReference type="ChEBI" id="CHEBI:59789"/>
    </ligand>
</feature>
<evidence type="ECO:0000256" key="1">
    <source>
        <dbReference type="ARBA" id="ARBA00022603"/>
    </source>
</evidence>
<feature type="binding site" evidence="3">
    <location>
        <position position="75"/>
    </location>
    <ligand>
        <name>S-adenosyl-L-methionine</name>
        <dbReference type="ChEBI" id="CHEBI:59789"/>
    </ligand>
</feature>
<dbReference type="PANTHER" id="PTHR13393">
    <property type="entry name" value="SAM-DEPENDENT METHYLTRANSFERASE"/>
    <property type="match status" value="1"/>
</dbReference>
<evidence type="ECO:0008006" key="6">
    <source>
        <dbReference type="Google" id="ProtNLM"/>
    </source>
</evidence>
<gene>
    <name evidence="4" type="ORF">EW146_g3651</name>
</gene>
<evidence type="ECO:0000313" key="5">
    <source>
        <dbReference type="Proteomes" id="UP000310158"/>
    </source>
</evidence>
<dbReference type="InterPro" id="IPR010286">
    <property type="entry name" value="METTL16/RlmF"/>
</dbReference>
<dbReference type="OrthoDB" id="514248at2759"/>
<feature type="binding site" evidence="3">
    <location>
        <position position="179"/>
    </location>
    <ligand>
        <name>S-adenosyl-L-methionine</name>
        <dbReference type="ChEBI" id="CHEBI:59789"/>
    </ligand>
</feature>
<keyword evidence="2" id="KW-0808">Transferase</keyword>
<keyword evidence="3" id="KW-0949">S-adenosyl-L-methionine</keyword>
<dbReference type="PANTHER" id="PTHR13393:SF0">
    <property type="entry name" value="RNA N6-ADENOSINE-METHYLTRANSFERASE METTL16"/>
    <property type="match status" value="1"/>
</dbReference>
<dbReference type="SUPFAM" id="SSF53335">
    <property type="entry name" value="S-adenosyl-L-methionine-dependent methyltransferases"/>
    <property type="match status" value="1"/>
</dbReference>
<keyword evidence="5" id="KW-1185">Reference proteome</keyword>
<proteinExistence type="predicted"/>
<dbReference type="Gene3D" id="3.40.50.150">
    <property type="entry name" value="Vaccinia Virus protein VP39"/>
    <property type="match status" value="1"/>
</dbReference>
<protein>
    <recommendedName>
        <fullName evidence="6">U6 small nuclear RNA (adenine-(43)-N(6))-methyltransferase</fullName>
    </recommendedName>
</protein>
<dbReference type="InterPro" id="IPR029063">
    <property type="entry name" value="SAM-dependent_MTases_sf"/>
</dbReference>
<dbReference type="GO" id="GO:0070475">
    <property type="term" value="P:rRNA base methylation"/>
    <property type="evidence" value="ECO:0007669"/>
    <property type="project" value="TreeGrafter"/>
</dbReference>
<evidence type="ECO:0000313" key="4">
    <source>
        <dbReference type="EMBL" id="THH17101.1"/>
    </source>
</evidence>
<comment type="caution">
    <text evidence="4">The sequence shown here is derived from an EMBL/GenBank/DDBJ whole genome shotgun (WGS) entry which is preliminary data.</text>
</comment>
<name>A0A4S4LZ61_9AGAM</name>
<dbReference type="CDD" id="cd02440">
    <property type="entry name" value="AdoMet_MTases"/>
    <property type="match status" value="1"/>
</dbReference>
<dbReference type="Proteomes" id="UP000310158">
    <property type="component" value="Unassembled WGS sequence"/>
</dbReference>
<dbReference type="GO" id="GO:0005634">
    <property type="term" value="C:nucleus"/>
    <property type="evidence" value="ECO:0007669"/>
    <property type="project" value="TreeGrafter"/>
</dbReference>
<sequence length="384" mass="41552">MHPRNPYRTPPDFASLAESYPALQTHIKTSPTGGATIDFKDAAAQRSLMEALLYRDFGLFMNIPDNRLCPPVPNRLNYVLWIQDIIRAHSDHRVGASVKGIDIGTGASTIYPLLACRLSPSWTMIGTEVDDVSFRSAQENVERNKLADRITIVAVSKEGPLLVPLATDPTDSFDFVMCNPPFYSSAEDVARSVDSKELGPNAVCTGADVEMITEGGESAAKRGAGPSDGLSPTYAFPTYALANIFRPAFDLRSHSHTISHFLPQTLARISNPTIQNLMPAHTTLRQPIPHAASLALLHTTLSSLPSIHIEPCTTESPSSSILVSAQTNSWSRAARRRPVAAESGTGPPLMVCRVSVLQDEDGAGATVVATWVRGRDRAAFESFF</sequence>
<reference evidence="4 5" key="1">
    <citation type="submission" date="2019-02" db="EMBL/GenBank/DDBJ databases">
        <title>Genome sequencing of the rare red list fungi Bondarzewia mesenterica.</title>
        <authorList>
            <person name="Buettner E."/>
            <person name="Kellner H."/>
        </authorList>
    </citation>
    <scope>NUCLEOTIDE SEQUENCE [LARGE SCALE GENOMIC DNA]</scope>
    <source>
        <strain evidence="4 5">DSM 108281</strain>
    </source>
</reference>
<evidence type="ECO:0000256" key="2">
    <source>
        <dbReference type="ARBA" id="ARBA00022679"/>
    </source>
</evidence>
<dbReference type="Pfam" id="PF05971">
    <property type="entry name" value="Methyltransf_10"/>
    <property type="match status" value="1"/>
</dbReference>
<evidence type="ECO:0000256" key="3">
    <source>
        <dbReference type="PIRSR" id="PIRSR037350-1"/>
    </source>
</evidence>
<accession>A0A4S4LZ61</accession>
<keyword evidence="1" id="KW-0489">Methyltransferase</keyword>
<organism evidence="4 5">
    <name type="scientific">Bondarzewia mesenterica</name>
    <dbReference type="NCBI Taxonomy" id="1095465"/>
    <lineage>
        <taxon>Eukaryota</taxon>
        <taxon>Fungi</taxon>
        <taxon>Dikarya</taxon>
        <taxon>Basidiomycota</taxon>
        <taxon>Agaricomycotina</taxon>
        <taxon>Agaricomycetes</taxon>
        <taxon>Russulales</taxon>
        <taxon>Bondarzewiaceae</taxon>
        <taxon>Bondarzewia</taxon>
    </lineage>
</organism>
<dbReference type="EMBL" id="SGPL01000126">
    <property type="protein sequence ID" value="THH17101.1"/>
    <property type="molecule type" value="Genomic_DNA"/>
</dbReference>
<feature type="binding site" evidence="3">
    <location>
        <position position="104"/>
    </location>
    <ligand>
        <name>S-adenosyl-L-methionine</name>
        <dbReference type="ChEBI" id="CHEBI:59789"/>
    </ligand>
</feature>
<dbReference type="GO" id="GO:0008168">
    <property type="term" value="F:methyltransferase activity"/>
    <property type="evidence" value="ECO:0007669"/>
    <property type="project" value="UniProtKB-KW"/>
</dbReference>